<dbReference type="EMBL" id="JACMHY010000001">
    <property type="protein sequence ID" value="MBC2864112.1"/>
    <property type="molecule type" value="Genomic_DNA"/>
</dbReference>
<feature type="chain" id="PRO_5030953680" description="Lipoprotein" evidence="2">
    <location>
        <begin position="25"/>
        <end position="262"/>
    </location>
</feature>
<dbReference type="Proteomes" id="UP000517694">
    <property type="component" value="Unassembled WGS sequence"/>
</dbReference>
<evidence type="ECO:0000256" key="2">
    <source>
        <dbReference type="SAM" id="SignalP"/>
    </source>
</evidence>
<dbReference type="AlphaFoldDB" id="A0A7X1LP49"/>
<keyword evidence="4" id="KW-1185">Reference proteome</keyword>
<proteinExistence type="predicted"/>
<feature type="signal peptide" evidence="2">
    <location>
        <begin position="1"/>
        <end position="24"/>
    </location>
</feature>
<dbReference type="PROSITE" id="PS51257">
    <property type="entry name" value="PROKAR_LIPOPROTEIN"/>
    <property type="match status" value="1"/>
</dbReference>
<evidence type="ECO:0000313" key="4">
    <source>
        <dbReference type="Proteomes" id="UP000517694"/>
    </source>
</evidence>
<organism evidence="3 4">
    <name type="scientific">Streptomyces mexicanus</name>
    <dbReference type="NCBI Taxonomy" id="178566"/>
    <lineage>
        <taxon>Bacteria</taxon>
        <taxon>Bacillati</taxon>
        <taxon>Actinomycetota</taxon>
        <taxon>Actinomycetes</taxon>
        <taxon>Kitasatosporales</taxon>
        <taxon>Streptomycetaceae</taxon>
        <taxon>Streptomyces</taxon>
    </lineage>
</organism>
<protein>
    <recommendedName>
        <fullName evidence="5">Lipoprotein</fullName>
    </recommendedName>
</protein>
<keyword evidence="2" id="KW-0732">Signal</keyword>
<name>A0A7X1LP49_9ACTN</name>
<dbReference type="OrthoDB" id="4180700at2"/>
<gene>
    <name evidence="3" type="ORF">H1R13_03615</name>
</gene>
<dbReference type="RefSeq" id="WP_159668573.1">
    <property type="nucleotide sequence ID" value="NZ_JACMHY010000001.1"/>
</dbReference>
<evidence type="ECO:0000313" key="3">
    <source>
        <dbReference type="EMBL" id="MBC2864112.1"/>
    </source>
</evidence>
<feature type="region of interest" description="Disordered" evidence="1">
    <location>
        <begin position="28"/>
        <end position="54"/>
    </location>
</feature>
<accession>A0A7X1LP49</accession>
<evidence type="ECO:0008006" key="5">
    <source>
        <dbReference type="Google" id="ProtNLM"/>
    </source>
</evidence>
<reference evidence="3 4" key="1">
    <citation type="submission" date="2020-08" db="EMBL/GenBank/DDBJ databases">
        <title>Whole-Genome Sequence of French Clinical Streptomyces mexicanus Strain Q0842.</title>
        <authorList>
            <person name="Boxberger M."/>
            <person name="La Scola B."/>
        </authorList>
    </citation>
    <scope>NUCLEOTIDE SEQUENCE [LARGE SCALE GENOMIC DNA]</scope>
    <source>
        <strain evidence="3 4">Marseille-Q0842</strain>
    </source>
</reference>
<feature type="region of interest" description="Disordered" evidence="1">
    <location>
        <begin position="113"/>
        <end position="140"/>
    </location>
</feature>
<evidence type="ECO:0000256" key="1">
    <source>
        <dbReference type="SAM" id="MobiDB-lite"/>
    </source>
</evidence>
<sequence length="262" mass="25969">MRSLSVRRAGITAAAAALVLLATACGGSSDDGGKGGDDTTAQADKTASAPAAATPLSAAELEKAALTQADVTSGKVITEVPAGDNLTPDKVTSPVTACTPLALLQAGTYPGTPAGTAKRSWVSDGKKAPAGAGPEESADAAMDRTKTVETLASYPGGGAEQVMKDLKTAVQKCASGFSYVAAGTKTTVLKVVTTAAPQGADEALAVTSTVAADGVDAPMKSVVVRKGATVVFFPTVNIASVVTGKDFTFPAGIVDAQVKKLK</sequence>
<comment type="caution">
    <text evidence="3">The sequence shown here is derived from an EMBL/GenBank/DDBJ whole genome shotgun (WGS) entry which is preliminary data.</text>
</comment>